<feature type="region of interest" description="Disordered" evidence="1">
    <location>
        <begin position="1"/>
        <end position="100"/>
    </location>
</feature>
<dbReference type="AlphaFoldDB" id="A0AAD6YNU1"/>
<feature type="compositionally biased region" description="Low complexity" evidence="1">
    <location>
        <begin position="21"/>
        <end position="38"/>
    </location>
</feature>
<evidence type="ECO:0000313" key="3">
    <source>
        <dbReference type="Proteomes" id="UP001219525"/>
    </source>
</evidence>
<dbReference type="EMBL" id="JARJCW010000004">
    <property type="protein sequence ID" value="KAJ7225291.1"/>
    <property type="molecule type" value="Genomic_DNA"/>
</dbReference>
<dbReference type="GO" id="GO:0005739">
    <property type="term" value="C:mitochondrion"/>
    <property type="evidence" value="ECO:0007669"/>
    <property type="project" value="TreeGrafter"/>
</dbReference>
<name>A0AAD6YNU1_9AGAR</name>
<proteinExistence type="predicted"/>
<keyword evidence="3" id="KW-1185">Reference proteome</keyword>
<evidence type="ECO:0000313" key="2">
    <source>
        <dbReference type="EMBL" id="KAJ7225291.1"/>
    </source>
</evidence>
<feature type="compositionally biased region" description="Basic and acidic residues" evidence="1">
    <location>
        <begin position="1"/>
        <end position="16"/>
    </location>
</feature>
<dbReference type="PANTHER" id="PTHR45890">
    <property type="entry name" value="AARF DOMAIN CONTAINING KINASE 2 (PREDICTED)"/>
    <property type="match status" value="1"/>
</dbReference>
<dbReference type="Proteomes" id="UP001219525">
    <property type="component" value="Unassembled WGS sequence"/>
</dbReference>
<protein>
    <submittedName>
        <fullName evidence="2">Uncharacterized protein</fullName>
    </submittedName>
</protein>
<sequence>MHHRAATRDAQCRNEVRGPTGACAGSGAGRFRAAAARGVENEPTHAQRSVRGRRKAAVQGGGAGRRRGVLQGGGHRERARARSTERARVVQGGGVGRRRPAAALKTSLHAVLQGGRGTGRRTRVHARSWERVRGVTGRRRQRARKTFSLGQVRISDVLTDVLRSVREHHVKMEGDFVNTVISTLLLEGIGRRLDPGLDLFKSALPILRQLGGQMAASATIQSERQTGHFGAMLKVWVWLEARQLISASIDSVDESVKYGW</sequence>
<organism evidence="2 3">
    <name type="scientific">Mycena pura</name>
    <dbReference type="NCBI Taxonomy" id="153505"/>
    <lineage>
        <taxon>Eukaryota</taxon>
        <taxon>Fungi</taxon>
        <taxon>Dikarya</taxon>
        <taxon>Basidiomycota</taxon>
        <taxon>Agaricomycotina</taxon>
        <taxon>Agaricomycetes</taxon>
        <taxon>Agaricomycetidae</taxon>
        <taxon>Agaricales</taxon>
        <taxon>Marasmiineae</taxon>
        <taxon>Mycenaceae</taxon>
        <taxon>Mycena</taxon>
    </lineage>
</organism>
<dbReference type="PANTHER" id="PTHR45890:SF1">
    <property type="entry name" value="AARF DOMAIN CONTAINING KINASE 2"/>
    <property type="match status" value="1"/>
</dbReference>
<evidence type="ECO:0000256" key="1">
    <source>
        <dbReference type="SAM" id="MobiDB-lite"/>
    </source>
</evidence>
<accession>A0AAD6YNU1</accession>
<comment type="caution">
    <text evidence="2">The sequence shown here is derived from an EMBL/GenBank/DDBJ whole genome shotgun (WGS) entry which is preliminary data.</text>
</comment>
<reference evidence="2" key="1">
    <citation type="submission" date="2023-03" db="EMBL/GenBank/DDBJ databases">
        <title>Massive genome expansion in bonnet fungi (Mycena s.s.) driven by repeated elements and novel gene families across ecological guilds.</title>
        <authorList>
            <consortium name="Lawrence Berkeley National Laboratory"/>
            <person name="Harder C.B."/>
            <person name="Miyauchi S."/>
            <person name="Viragh M."/>
            <person name="Kuo A."/>
            <person name="Thoen E."/>
            <person name="Andreopoulos B."/>
            <person name="Lu D."/>
            <person name="Skrede I."/>
            <person name="Drula E."/>
            <person name="Henrissat B."/>
            <person name="Morin E."/>
            <person name="Kohler A."/>
            <person name="Barry K."/>
            <person name="LaButti K."/>
            <person name="Morin E."/>
            <person name="Salamov A."/>
            <person name="Lipzen A."/>
            <person name="Mereny Z."/>
            <person name="Hegedus B."/>
            <person name="Baldrian P."/>
            <person name="Stursova M."/>
            <person name="Weitz H."/>
            <person name="Taylor A."/>
            <person name="Grigoriev I.V."/>
            <person name="Nagy L.G."/>
            <person name="Martin F."/>
            <person name="Kauserud H."/>
        </authorList>
    </citation>
    <scope>NUCLEOTIDE SEQUENCE</scope>
    <source>
        <strain evidence="2">9144</strain>
    </source>
</reference>
<dbReference type="InterPro" id="IPR052402">
    <property type="entry name" value="ADCK_kinase"/>
</dbReference>
<gene>
    <name evidence="2" type="ORF">GGX14DRAFT_638070</name>
</gene>
<feature type="compositionally biased region" description="Basic and acidic residues" evidence="1">
    <location>
        <begin position="74"/>
        <end position="88"/>
    </location>
</feature>